<name>A0ACD3A8Y1_9AGAR</name>
<gene>
    <name evidence="1" type="ORF">BDN72DRAFT_872557</name>
</gene>
<accession>A0ACD3A8Y1</accession>
<evidence type="ECO:0000313" key="1">
    <source>
        <dbReference type="EMBL" id="TFK62318.1"/>
    </source>
</evidence>
<organism evidence="1 2">
    <name type="scientific">Pluteus cervinus</name>
    <dbReference type="NCBI Taxonomy" id="181527"/>
    <lineage>
        <taxon>Eukaryota</taxon>
        <taxon>Fungi</taxon>
        <taxon>Dikarya</taxon>
        <taxon>Basidiomycota</taxon>
        <taxon>Agaricomycotina</taxon>
        <taxon>Agaricomycetes</taxon>
        <taxon>Agaricomycetidae</taxon>
        <taxon>Agaricales</taxon>
        <taxon>Pluteineae</taxon>
        <taxon>Pluteaceae</taxon>
        <taxon>Pluteus</taxon>
    </lineage>
</organism>
<sequence>MTTHARDKQSIHYIVRSGLAGGIAGCVAKTVVAPLDRVKILFQASNPEFQKYAGTWSGFYRAGTQIYQQNGLRGLFQGHSATLLRIFPYASIKFMAYDQVRHALMPTRQQETNVRRFFAGAISGVLSVFCTYPLEVIRVRMAFQTSASSNPVSFMGAFRTIYHEHAAAPQSLPHSPTVSLPTTTPYFNRYPLLKFYRGFSVTIMGMVPYAGVSFLSWEYLRARFLHPKTDRSAATPLADLAIGAVSGAVAQTTSYPFEVIRRRMQVGGITRPDRWLRLGETIRAVYQSRGWQGFYVGLGIGYLKIVPMTAVSFTVWQGCKRLLDA</sequence>
<dbReference type="EMBL" id="ML208590">
    <property type="protein sequence ID" value="TFK62318.1"/>
    <property type="molecule type" value="Genomic_DNA"/>
</dbReference>
<protein>
    <submittedName>
        <fullName evidence="1">Coenzyme A transporter</fullName>
    </submittedName>
</protein>
<dbReference type="Proteomes" id="UP000308600">
    <property type="component" value="Unassembled WGS sequence"/>
</dbReference>
<proteinExistence type="predicted"/>
<evidence type="ECO:0000313" key="2">
    <source>
        <dbReference type="Proteomes" id="UP000308600"/>
    </source>
</evidence>
<keyword evidence="2" id="KW-1185">Reference proteome</keyword>
<reference evidence="1 2" key="1">
    <citation type="journal article" date="2019" name="Nat. Ecol. Evol.">
        <title>Megaphylogeny resolves global patterns of mushroom evolution.</title>
        <authorList>
            <person name="Varga T."/>
            <person name="Krizsan K."/>
            <person name="Foldi C."/>
            <person name="Dima B."/>
            <person name="Sanchez-Garcia M."/>
            <person name="Sanchez-Ramirez S."/>
            <person name="Szollosi G.J."/>
            <person name="Szarkandi J.G."/>
            <person name="Papp V."/>
            <person name="Albert L."/>
            <person name="Andreopoulos W."/>
            <person name="Angelini C."/>
            <person name="Antonin V."/>
            <person name="Barry K.W."/>
            <person name="Bougher N.L."/>
            <person name="Buchanan P."/>
            <person name="Buyck B."/>
            <person name="Bense V."/>
            <person name="Catcheside P."/>
            <person name="Chovatia M."/>
            <person name="Cooper J."/>
            <person name="Damon W."/>
            <person name="Desjardin D."/>
            <person name="Finy P."/>
            <person name="Geml J."/>
            <person name="Haridas S."/>
            <person name="Hughes K."/>
            <person name="Justo A."/>
            <person name="Karasinski D."/>
            <person name="Kautmanova I."/>
            <person name="Kiss B."/>
            <person name="Kocsube S."/>
            <person name="Kotiranta H."/>
            <person name="LaButti K.M."/>
            <person name="Lechner B.E."/>
            <person name="Liimatainen K."/>
            <person name="Lipzen A."/>
            <person name="Lukacs Z."/>
            <person name="Mihaltcheva S."/>
            <person name="Morgado L.N."/>
            <person name="Niskanen T."/>
            <person name="Noordeloos M.E."/>
            <person name="Ohm R.A."/>
            <person name="Ortiz-Santana B."/>
            <person name="Ovrebo C."/>
            <person name="Racz N."/>
            <person name="Riley R."/>
            <person name="Savchenko A."/>
            <person name="Shiryaev A."/>
            <person name="Soop K."/>
            <person name="Spirin V."/>
            <person name="Szebenyi C."/>
            <person name="Tomsovsky M."/>
            <person name="Tulloss R.E."/>
            <person name="Uehling J."/>
            <person name="Grigoriev I.V."/>
            <person name="Vagvolgyi C."/>
            <person name="Papp T."/>
            <person name="Martin F.M."/>
            <person name="Miettinen O."/>
            <person name="Hibbett D.S."/>
            <person name="Nagy L.G."/>
        </authorList>
    </citation>
    <scope>NUCLEOTIDE SEQUENCE [LARGE SCALE GENOMIC DNA]</scope>
    <source>
        <strain evidence="1 2">NL-1719</strain>
    </source>
</reference>